<accession>A0AAJ4IE75</accession>
<evidence type="ECO:0000313" key="2">
    <source>
        <dbReference type="EMBL" id="QPL55130.1"/>
    </source>
</evidence>
<evidence type="ECO:0000256" key="1">
    <source>
        <dbReference type="SAM" id="Phobius"/>
    </source>
</evidence>
<gene>
    <name evidence="2" type="ORF">I3X05_07910</name>
</gene>
<dbReference type="Proteomes" id="UP000594435">
    <property type="component" value="Chromosome 1"/>
</dbReference>
<evidence type="ECO:0000313" key="3">
    <source>
        <dbReference type="Proteomes" id="UP000594435"/>
    </source>
</evidence>
<keyword evidence="1" id="KW-0812">Transmembrane</keyword>
<dbReference type="AlphaFoldDB" id="A0AAJ4IE75"/>
<organism evidence="2 3">
    <name type="scientific">Vibrio navarrensis</name>
    <dbReference type="NCBI Taxonomy" id="29495"/>
    <lineage>
        <taxon>Bacteria</taxon>
        <taxon>Pseudomonadati</taxon>
        <taxon>Pseudomonadota</taxon>
        <taxon>Gammaproteobacteria</taxon>
        <taxon>Vibrionales</taxon>
        <taxon>Vibrionaceae</taxon>
        <taxon>Vibrio</taxon>
    </lineage>
</organism>
<protein>
    <submittedName>
        <fullName evidence="2">DUF3265 domain-containing protein</fullName>
    </submittedName>
</protein>
<keyword evidence="1" id="KW-1133">Transmembrane helix</keyword>
<name>A0AAJ4IE75_9VIBR</name>
<keyword evidence="1" id="KW-0472">Membrane</keyword>
<proteinExistence type="predicted"/>
<feature type="transmembrane region" description="Helical" evidence="1">
    <location>
        <begin position="12"/>
        <end position="34"/>
    </location>
</feature>
<sequence length="88" mass="9793">MTKRSSGIWHAWHFQFALGLVVTALCGNLCIACLHPLTRRYATQVNLGGQSFGFLRPLVLCCRQMSIATLKFVVNSNRKTGKVLCLPQ</sequence>
<dbReference type="EMBL" id="CP065217">
    <property type="protein sequence ID" value="QPL55130.1"/>
    <property type="molecule type" value="Genomic_DNA"/>
</dbReference>
<reference evidence="2 3" key="1">
    <citation type="submission" date="2020-11" db="EMBL/GenBank/DDBJ databases">
        <title>Complete and Circularized Genome Assembly of a human isolate of Vibrio navarrensis biotype pommerensis with MiSeq and MinION Sequence Data.</title>
        <authorList>
            <person name="Schwartz K."/>
            <person name="Borowiak M."/>
            <person name="Deneke C."/>
            <person name="Balau V."/>
            <person name="Metelmann C."/>
            <person name="Strauch E."/>
        </authorList>
    </citation>
    <scope>NUCLEOTIDE SEQUENCE [LARGE SCALE GENOMIC DNA]</scope>
    <source>
        <strain evidence="2 3">20-VB00237</strain>
    </source>
</reference>
<dbReference type="AntiFam" id="ANF00277">
    <property type="entry name" value="Spurious ORF (formerly Pfam entry PF11665)"/>
</dbReference>